<feature type="transmembrane region" description="Helical" evidence="1">
    <location>
        <begin position="16"/>
        <end position="35"/>
    </location>
</feature>
<evidence type="ECO:0000313" key="2">
    <source>
        <dbReference type="EMBL" id="PVI06110.1"/>
    </source>
</evidence>
<dbReference type="Proteomes" id="UP000244855">
    <property type="component" value="Unassembled WGS sequence"/>
</dbReference>
<dbReference type="EMBL" id="KZ805310">
    <property type="protein sequence ID" value="PVI06110.1"/>
    <property type="molecule type" value="Genomic_DNA"/>
</dbReference>
<gene>
    <name evidence="2" type="ORF">DM02DRAFT_34727</name>
</gene>
<keyword evidence="1" id="KW-0472">Membrane</keyword>
<evidence type="ECO:0000313" key="3">
    <source>
        <dbReference type="Proteomes" id="UP000244855"/>
    </source>
</evidence>
<dbReference type="AlphaFoldDB" id="A0A2V1E9U5"/>
<name>A0A2V1E9U5_9PLEO</name>
<reference evidence="2 3" key="1">
    <citation type="journal article" date="2018" name="Sci. Rep.">
        <title>Comparative genomics provides insights into the lifestyle and reveals functional heterogeneity of dark septate endophytic fungi.</title>
        <authorList>
            <person name="Knapp D.G."/>
            <person name="Nemeth J.B."/>
            <person name="Barry K."/>
            <person name="Hainaut M."/>
            <person name="Henrissat B."/>
            <person name="Johnson J."/>
            <person name="Kuo A."/>
            <person name="Lim J.H.P."/>
            <person name="Lipzen A."/>
            <person name="Nolan M."/>
            <person name="Ohm R.A."/>
            <person name="Tamas L."/>
            <person name="Grigoriev I.V."/>
            <person name="Spatafora J.W."/>
            <person name="Nagy L.G."/>
            <person name="Kovacs G.M."/>
        </authorList>
    </citation>
    <scope>NUCLEOTIDE SEQUENCE [LARGE SCALE GENOMIC DNA]</scope>
    <source>
        <strain evidence="2 3">DSE2036</strain>
    </source>
</reference>
<sequence>MSKGLFTNFPSISCTYLFSVLFYVSFTISLLCYLLRSFSWYASSWPGSSLGEDRQGWHGIMGFNDSMIWARAGVWWEDFCCLQELTKSNALFLNRGSVRPLGVYLPWPCRNIGWFF</sequence>
<protein>
    <submittedName>
        <fullName evidence="2">Uncharacterized protein</fullName>
    </submittedName>
</protein>
<organism evidence="2 3">
    <name type="scientific">Periconia macrospinosa</name>
    <dbReference type="NCBI Taxonomy" id="97972"/>
    <lineage>
        <taxon>Eukaryota</taxon>
        <taxon>Fungi</taxon>
        <taxon>Dikarya</taxon>
        <taxon>Ascomycota</taxon>
        <taxon>Pezizomycotina</taxon>
        <taxon>Dothideomycetes</taxon>
        <taxon>Pleosporomycetidae</taxon>
        <taxon>Pleosporales</taxon>
        <taxon>Massarineae</taxon>
        <taxon>Periconiaceae</taxon>
        <taxon>Periconia</taxon>
    </lineage>
</organism>
<keyword evidence="1" id="KW-1133">Transmembrane helix</keyword>
<evidence type="ECO:0000256" key="1">
    <source>
        <dbReference type="SAM" id="Phobius"/>
    </source>
</evidence>
<keyword evidence="3" id="KW-1185">Reference proteome</keyword>
<keyword evidence="1" id="KW-0812">Transmembrane</keyword>
<accession>A0A2V1E9U5</accession>
<proteinExistence type="predicted"/>